<evidence type="ECO:0000313" key="2">
    <source>
        <dbReference type="Proteomes" id="UP000092154"/>
    </source>
</evidence>
<keyword evidence="2" id="KW-1185">Reference proteome</keyword>
<sequence length="66" mass="7482">MTLPSCYTPATSRAVYFFAPSRRKFVAPSIRLAHTFHAPSRTVLYIPSCAIFFRAVSHIHTFPEIP</sequence>
<gene>
    <name evidence="1" type="ORF">K503DRAFT_772021</name>
</gene>
<dbReference type="Proteomes" id="UP000092154">
    <property type="component" value="Unassembled WGS sequence"/>
</dbReference>
<dbReference type="InParanoid" id="A0A1B7MWD2"/>
<dbReference type="AlphaFoldDB" id="A0A1B7MWD2"/>
<proteinExistence type="predicted"/>
<accession>A0A1B7MWD2</accession>
<protein>
    <submittedName>
        <fullName evidence="1">Uncharacterized protein</fullName>
    </submittedName>
</protein>
<dbReference type="EMBL" id="KV448385">
    <property type="protein sequence ID" value="OAX36904.1"/>
    <property type="molecule type" value="Genomic_DNA"/>
</dbReference>
<name>A0A1B7MWD2_9AGAM</name>
<reference evidence="1 2" key="1">
    <citation type="submission" date="2016-06" db="EMBL/GenBank/DDBJ databases">
        <title>Comparative genomics of the ectomycorrhizal sister species Rhizopogon vinicolor and Rhizopogon vesiculosus (Basidiomycota: Boletales) reveals a divergence of the mating type B locus.</title>
        <authorList>
            <consortium name="DOE Joint Genome Institute"/>
            <person name="Mujic A.B."/>
            <person name="Kuo A."/>
            <person name="Tritt A."/>
            <person name="Lipzen A."/>
            <person name="Chen C."/>
            <person name="Johnson J."/>
            <person name="Sharma A."/>
            <person name="Barry K."/>
            <person name="Grigoriev I.V."/>
            <person name="Spatafora J.W."/>
        </authorList>
    </citation>
    <scope>NUCLEOTIDE SEQUENCE [LARGE SCALE GENOMIC DNA]</scope>
    <source>
        <strain evidence="1 2">AM-OR11-026</strain>
    </source>
</reference>
<organism evidence="1 2">
    <name type="scientific">Rhizopogon vinicolor AM-OR11-026</name>
    <dbReference type="NCBI Taxonomy" id="1314800"/>
    <lineage>
        <taxon>Eukaryota</taxon>
        <taxon>Fungi</taxon>
        <taxon>Dikarya</taxon>
        <taxon>Basidiomycota</taxon>
        <taxon>Agaricomycotina</taxon>
        <taxon>Agaricomycetes</taxon>
        <taxon>Agaricomycetidae</taxon>
        <taxon>Boletales</taxon>
        <taxon>Suillineae</taxon>
        <taxon>Rhizopogonaceae</taxon>
        <taxon>Rhizopogon</taxon>
    </lineage>
</organism>
<evidence type="ECO:0000313" key="1">
    <source>
        <dbReference type="EMBL" id="OAX36904.1"/>
    </source>
</evidence>